<name>A0ABU5TSJ8_9CYAN</name>
<dbReference type="EMBL" id="JAYGIE010000126">
    <property type="protein sequence ID" value="MEA5480463.1"/>
    <property type="molecule type" value="Genomic_DNA"/>
</dbReference>
<evidence type="ECO:0000259" key="2">
    <source>
        <dbReference type="Pfam" id="PF03050"/>
    </source>
</evidence>
<evidence type="ECO:0000259" key="4">
    <source>
        <dbReference type="Pfam" id="PF20042"/>
    </source>
</evidence>
<dbReference type="RefSeq" id="WP_323263444.1">
    <property type="nucleotide sequence ID" value="NZ_JAYGIE010000126.1"/>
</dbReference>
<feature type="region of interest" description="Disordered" evidence="1">
    <location>
        <begin position="371"/>
        <end position="391"/>
    </location>
</feature>
<dbReference type="Proteomes" id="UP001301388">
    <property type="component" value="Unassembled WGS sequence"/>
</dbReference>
<gene>
    <name evidence="5" type="ORF">VB774_22750</name>
</gene>
<feature type="domain" description="Transposase IS66 zinc-finger binding" evidence="3">
    <location>
        <begin position="108"/>
        <end position="154"/>
    </location>
</feature>
<dbReference type="Pfam" id="PF20042">
    <property type="entry name" value="DUF6444"/>
    <property type="match status" value="1"/>
</dbReference>
<feature type="domain" description="Transposase IS66 central" evidence="2">
    <location>
        <begin position="170"/>
        <end position="450"/>
    </location>
</feature>
<dbReference type="PANTHER" id="PTHR33678">
    <property type="entry name" value="BLL1576 PROTEIN"/>
    <property type="match status" value="1"/>
</dbReference>
<feature type="domain" description="DUF6444" evidence="4">
    <location>
        <begin position="26"/>
        <end position="92"/>
    </location>
</feature>
<dbReference type="InterPro" id="IPR024474">
    <property type="entry name" value="Znf_dom_IS66"/>
</dbReference>
<dbReference type="Pfam" id="PF03050">
    <property type="entry name" value="DDE_Tnp_IS66"/>
    <property type="match status" value="1"/>
</dbReference>
<dbReference type="PANTHER" id="PTHR33678:SF1">
    <property type="entry name" value="BLL1576 PROTEIN"/>
    <property type="match status" value="1"/>
</dbReference>
<organism evidence="5 6">
    <name type="scientific">Pseudanabaena galeata UHCC 0370</name>
    <dbReference type="NCBI Taxonomy" id="3110310"/>
    <lineage>
        <taxon>Bacteria</taxon>
        <taxon>Bacillati</taxon>
        <taxon>Cyanobacteriota</taxon>
        <taxon>Cyanophyceae</taxon>
        <taxon>Pseudanabaenales</taxon>
        <taxon>Pseudanabaenaceae</taxon>
        <taxon>Pseudanabaena</taxon>
    </lineage>
</organism>
<dbReference type="Pfam" id="PF13005">
    <property type="entry name" value="zf-IS66"/>
    <property type="match status" value="1"/>
</dbReference>
<evidence type="ECO:0000256" key="1">
    <source>
        <dbReference type="SAM" id="MobiDB-lite"/>
    </source>
</evidence>
<feature type="region of interest" description="Disordered" evidence="1">
    <location>
        <begin position="50"/>
        <end position="91"/>
    </location>
</feature>
<reference evidence="5 6" key="1">
    <citation type="submission" date="2023-12" db="EMBL/GenBank/DDBJ databases">
        <title>Baltic Sea Cyanobacteria.</title>
        <authorList>
            <person name="Delbaje E."/>
            <person name="Fewer D.P."/>
            <person name="Shishido T.K."/>
        </authorList>
    </citation>
    <scope>NUCLEOTIDE SEQUENCE [LARGE SCALE GENOMIC DNA]</scope>
    <source>
        <strain evidence="5 6">UHCC 0370</strain>
    </source>
</reference>
<proteinExistence type="predicted"/>
<dbReference type="NCBIfam" id="NF033517">
    <property type="entry name" value="transpos_IS66"/>
    <property type="match status" value="1"/>
</dbReference>
<evidence type="ECO:0000313" key="5">
    <source>
        <dbReference type="EMBL" id="MEA5480463.1"/>
    </source>
</evidence>
<dbReference type="InterPro" id="IPR052344">
    <property type="entry name" value="Transposase-related"/>
</dbReference>
<protein>
    <submittedName>
        <fullName evidence="5">IS66 family transposase</fullName>
    </submittedName>
</protein>
<dbReference type="InterPro" id="IPR045618">
    <property type="entry name" value="DUF6444"/>
</dbReference>
<dbReference type="InterPro" id="IPR004291">
    <property type="entry name" value="Transposase_IS66_central"/>
</dbReference>
<evidence type="ECO:0000313" key="6">
    <source>
        <dbReference type="Proteomes" id="UP001301388"/>
    </source>
</evidence>
<accession>A0ABU5TSJ8</accession>
<evidence type="ECO:0000259" key="3">
    <source>
        <dbReference type="Pfam" id="PF13005"/>
    </source>
</evidence>
<sequence>MKERAAKQTISREEIRGIYQQGEDAVIALVEGLLKKIEQLEVRLEVLENQAKKDSRNSSKPPSSDGLGKRTKSLRGKSERQSGGQIGHEGNSLEWREEIDETIVHRADQCESCGASLVATEILNWDLRQVHDLPPIVLKVTEHQAEVKCCNHCGLLNRGKFPADVSNVVQYGSGLKGLIVYLMEGQLLPTERVRELISEIFDCKLSEGTIYNAREYCYGQLETVEQHLKEGMQAAEVGHFDETGMRVKGKLMWLHVASTSGLTYYFMHTKRGQIAMDAMDILPNFDGISVHDGLSSYAQYDCEHALCNAHHLRELIFIVERYQQLWAELMVALLVEIKDQIGVAKTDGLSALPSEKLADFERRYQELIDQGLKANPPPPIDPDIPPRKGRLKQSPAKNLLDRLQKNQLAVLAFMYDFRVPFDNNQAERDLRMMKLKQKVSGTFRSLDGAQMFCRIRGYISTLRKQGVNVLETLKQVFLGNPFFPNLQPE</sequence>
<keyword evidence="6" id="KW-1185">Reference proteome</keyword>
<comment type="caution">
    <text evidence="5">The sequence shown here is derived from an EMBL/GenBank/DDBJ whole genome shotgun (WGS) entry which is preliminary data.</text>
</comment>